<evidence type="ECO:0000256" key="6">
    <source>
        <dbReference type="ARBA" id="ARBA00012258"/>
    </source>
</evidence>
<comment type="subcellular location">
    <subcellularLocation>
        <location evidence="3">Cytoplasm</location>
    </subcellularLocation>
</comment>
<name>A0ABN8TM70_9VIBR</name>
<gene>
    <name evidence="18" type="primary">citE</name>
    <name evidence="18" type="ORF">VAE063_370004</name>
</gene>
<dbReference type="Pfam" id="PF03328">
    <property type="entry name" value="HpcH_HpaI"/>
    <property type="match status" value="1"/>
</dbReference>
<evidence type="ECO:0000256" key="9">
    <source>
        <dbReference type="ARBA" id="ARBA00022490"/>
    </source>
</evidence>
<dbReference type="Proteomes" id="UP001152658">
    <property type="component" value="Unassembled WGS sequence"/>
</dbReference>
<dbReference type="InterPro" id="IPR040442">
    <property type="entry name" value="Pyrv_kinase-like_dom_sf"/>
</dbReference>
<reference evidence="18" key="1">
    <citation type="submission" date="2022-06" db="EMBL/GenBank/DDBJ databases">
        <authorList>
            <person name="Goudenege D."/>
            <person name="Le Roux F."/>
        </authorList>
    </citation>
    <scope>NUCLEOTIDE SEQUENCE</scope>
    <source>
        <strain evidence="18">12-063</strain>
    </source>
</reference>
<proteinExistence type="inferred from homology"/>
<dbReference type="PANTHER" id="PTHR32308:SF10">
    <property type="entry name" value="CITRATE LYASE SUBUNIT BETA"/>
    <property type="match status" value="1"/>
</dbReference>
<accession>A0ABN8TM70</accession>
<evidence type="ECO:0000256" key="5">
    <source>
        <dbReference type="ARBA" id="ARBA00011382"/>
    </source>
</evidence>
<evidence type="ECO:0000256" key="16">
    <source>
        <dbReference type="ARBA" id="ARBA00049110"/>
    </source>
</evidence>
<keyword evidence="11" id="KW-0460">Magnesium</keyword>
<sequence>MSSTSVGGDMSETLRRSMLFVPGSNAAMLSTSFIYDADAVMFDLEDSVSLREKDTARMLVYNVLGHPLYQNIETVVRVNALDSEFGRADVMAMVKAGVNVIRLPKTDSLQDVVDMEMVIEHAEVEFGRELGSTKMLAAIESAMGINNAVSIAHASKRLIGVALGAEDYVRDLRTQRSPEGTELLFARCSILQAARSAGIMAFDTVYSDSANEAGFLKEARHIHSLGFDGKSLINPRQIELLHNVFAPSKEEVEHAIAVIEVAEEAELKGSGVVSLNGKMVDAPIIERARWTLERAKSGIKQ</sequence>
<evidence type="ECO:0000313" key="19">
    <source>
        <dbReference type="Proteomes" id="UP001152658"/>
    </source>
</evidence>
<feature type="domain" description="HpcH/HpaI aldolase/citrate lyase" evidence="17">
    <location>
        <begin position="16"/>
        <end position="235"/>
    </location>
</feature>
<dbReference type="InterPro" id="IPR006475">
    <property type="entry name" value="Citrate_lyase_beta_bac"/>
</dbReference>
<evidence type="ECO:0000256" key="14">
    <source>
        <dbReference type="ARBA" id="ARBA00032495"/>
    </source>
</evidence>
<evidence type="ECO:0000256" key="11">
    <source>
        <dbReference type="ARBA" id="ARBA00022842"/>
    </source>
</evidence>
<comment type="catalytic activity">
    <reaction evidence="15">
        <text>citrate = oxaloacetate + acetate</text>
        <dbReference type="Rhea" id="RHEA:10760"/>
        <dbReference type="ChEBI" id="CHEBI:16452"/>
        <dbReference type="ChEBI" id="CHEBI:16947"/>
        <dbReference type="ChEBI" id="CHEBI:30089"/>
        <dbReference type="EC" id="4.1.3.6"/>
    </reaction>
</comment>
<keyword evidence="12 18" id="KW-0456">Lyase</keyword>
<evidence type="ECO:0000256" key="15">
    <source>
        <dbReference type="ARBA" id="ARBA00048308"/>
    </source>
</evidence>
<evidence type="ECO:0000256" key="7">
    <source>
        <dbReference type="ARBA" id="ARBA00012914"/>
    </source>
</evidence>
<keyword evidence="19" id="KW-1185">Reference proteome</keyword>
<dbReference type="EC" id="4.1.3.6" evidence="7"/>
<comment type="cofactor">
    <cofactor evidence="1">
        <name>Mg(2+)</name>
        <dbReference type="ChEBI" id="CHEBI:18420"/>
    </cofactor>
</comment>
<dbReference type="EC" id="4.1.3.34" evidence="6"/>
<evidence type="ECO:0000256" key="12">
    <source>
        <dbReference type="ARBA" id="ARBA00023239"/>
    </source>
</evidence>
<dbReference type="Gene3D" id="3.20.20.60">
    <property type="entry name" value="Phosphoenolpyruvate-binding domains"/>
    <property type="match status" value="1"/>
</dbReference>
<comment type="function">
    <text evidence="2">Represents a citryl-ACP lyase.</text>
</comment>
<comment type="subunit">
    <text evidence="5">Oligomer with a subunit composition of (alpha,beta,gamma)6.</text>
</comment>
<dbReference type="GO" id="GO:0008816">
    <property type="term" value="F:citryl-CoA lyase activity"/>
    <property type="evidence" value="ECO:0007669"/>
    <property type="project" value="UniProtKB-EC"/>
</dbReference>
<comment type="caution">
    <text evidence="18">The sequence shown here is derived from an EMBL/GenBank/DDBJ whole genome shotgun (WGS) entry which is preliminary data.</text>
</comment>
<evidence type="ECO:0000256" key="3">
    <source>
        <dbReference type="ARBA" id="ARBA00004496"/>
    </source>
</evidence>
<dbReference type="PANTHER" id="PTHR32308">
    <property type="entry name" value="LYASE BETA SUBUNIT, PUTATIVE (AFU_ORTHOLOGUE AFUA_4G13030)-RELATED"/>
    <property type="match status" value="1"/>
</dbReference>
<comment type="catalytic activity">
    <reaction evidence="16">
        <text>(3S)-citryl-CoA = oxaloacetate + acetyl-CoA</text>
        <dbReference type="Rhea" id="RHEA:20812"/>
        <dbReference type="ChEBI" id="CHEBI:16452"/>
        <dbReference type="ChEBI" id="CHEBI:57288"/>
        <dbReference type="ChEBI" id="CHEBI:57321"/>
        <dbReference type="EC" id="4.1.3.34"/>
    </reaction>
</comment>
<dbReference type="InterPro" id="IPR005000">
    <property type="entry name" value="Aldolase/citrate-lyase_domain"/>
</dbReference>
<dbReference type="NCBIfam" id="TIGR01588">
    <property type="entry name" value="citE"/>
    <property type="match status" value="1"/>
</dbReference>
<organism evidence="18 19">
    <name type="scientific">Vibrio aestuarianus</name>
    <dbReference type="NCBI Taxonomy" id="28171"/>
    <lineage>
        <taxon>Bacteria</taxon>
        <taxon>Pseudomonadati</taxon>
        <taxon>Pseudomonadota</taxon>
        <taxon>Gammaproteobacteria</taxon>
        <taxon>Vibrionales</taxon>
        <taxon>Vibrionaceae</taxon>
        <taxon>Vibrio</taxon>
    </lineage>
</organism>
<dbReference type="EMBL" id="CALYLK010000072">
    <property type="protein sequence ID" value="CAH8206610.1"/>
    <property type="molecule type" value="Genomic_DNA"/>
</dbReference>
<dbReference type="PIRSF" id="PIRSF015582">
    <property type="entry name" value="Cit_lyase_B"/>
    <property type="match status" value="1"/>
</dbReference>
<evidence type="ECO:0000256" key="13">
    <source>
        <dbReference type="ARBA" id="ARBA00030255"/>
    </source>
</evidence>
<comment type="similarity">
    <text evidence="4">Belongs to the HpcH/HpaI aldolase family. Citrate lyase beta subunit subfamily.</text>
</comment>
<dbReference type="GO" id="GO:0008814">
    <property type="term" value="F:citrate CoA-transferase activity"/>
    <property type="evidence" value="ECO:0007669"/>
    <property type="project" value="UniProtKB-EC"/>
</dbReference>
<evidence type="ECO:0000256" key="1">
    <source>
        <dbReference type="ARBA" id="ARBA00001946"/>
    </source>
</evidence>
<dbReference type="InterPro" id="IPR011206">
    <property type="entry name" value="Citrate_lyase_beta/mcl1/mcl2"/>
</dbReference>
<keyword evidence="10" id="KW-0479">Metal-binding</keyword>
<evidence type="ECO:0000256" key="8">
    <source>
        <dbReference type="ARBA" id="ARBA00015712"/>
    </source>
</evidence>
<dbReference type="GO" id="GO:0008815">
    <property type="term" value="F:citrate (pro-3S)-lyase activity"/>
    <property type="evidence" value="ECO:0007669"/>
    <property type="project" value="UniProtKB-EC"/>
</dbReference>
<keyword evidence="9" id="KW-0963">Cytoplasm</keyword>
<dbReference type="SUPFAM" id="SSF51621">
    <property type="entry name" value="Phosphoenolpyruvate/pyruvate domain"/>
    <property type="match status" value="1"/>
</dbReference>
<keyword evidence="18" id="KW-0808">Transferase</keyword>
<evidence type="ECO:0000256" key="2">
    <source>
        <dbReference type="ARBA" id="ARBA00003671"/>
    </source>
</evidence>
<evidence type="ECO:0000313" key="18">
    <source>
        <dbReference type="EMBL" id="CAH8206610.1"/>
    </source>
</evidence>
<evidence type="ECO:0000256" key="10">
    <source>
        <dbReference type="ARBA" id="ARBA00022723"/>
    </source>
</evidence>
<evidence type="ECO:0000259" key="17">
    <source>
        <dbReference type="Pfam" id="PF03328"/>
    </source>
</evidence>
<protein>
    <recommendedName>
        <fullName evidence="8">Citrate lyase subunit beta</fullName>
        <ecNumber evidence="6">4.1.3.34</ecNumber>
        <ecNumber evidence="7">4.1.3.6</ecNumber>
    </recommendedName>
    <alternativeName>
        <fullName evidence="13">Citrate (pro-3S)-lyase subunit beta</fullName>
    </alternativeName>
    <alternativeName>
        <fullName evidence="14">Citryl-CoA lyase subunit</fullName>
    </alternativeName>
</protein>
<evidence type="ECO:0000256" key="4">
    <source>
        <dbReference type="ARBA" id="ARBA00005549"/>
    </source>
</evidence>
<dbReference type="InterPro" id="IPR015813">
    <property type="entry name" value="Pyrv/PenolPyrv_kinase-like_dom"/>
</dbReference>